<dbReference type="InterPro" id="IPR029058">
    <property type="entry name" value="AB_hydrolase_fold"/>
</dbReference>
<protein>
    <recommendedName>
        <fullName evidence="5">Dipeptidyl peptidase 9</fullName>
    </recommendedName>
</protein>
<evidence type="ECO:0000259" key="1">
    <source>
        <dbReference type="Pfam" id="PF00326"/>
    </source>
</evidence>
<comment type="caution">
    <text evidence="3">The sequence shown here is derived from an EMBL/GenBank/DDBJ whole genome shotgun (WGS) entry which is preliminary data.</text>
</comment>
<sequence length="956" mass="107524">MKSSVFPSLTITNGYTFEDFYKMATCVKFDKRSYCTPSCVSVRTLQKSDSVQSGCRVYFISCPRCEHSIRLSPTLFCCDISECDPSDEELSWSPLVPEDFGVGRCSVSLAESLLRERMRVSATGVTDYEVNESGRMVIIACGQMFCAIDRSTTLHQSEVLDPSEAHVVHPLQPKICPINEDLIACVSNGQLMVGNAQTNTWVPLTNFPTDEGISAGMPSYVVQEEFDRYVGFWWQPSDTPAVVPGPDTVYRILFEMLDERCVEEVHLQDGHTLETHRYPKAGSANSMSDLLICQFRWTENQVSHLQRLRLPRNLLQLVPGGFEYLVRAGWVPGGQYVWCQLVTRTQEHLELILIPVCNFQDLFSRHLYDPVDSDFGFGVSSKSSEGSVQNMHPFIRLLVEKSDQKWIEINEFFTFLSLPVQSIRNASADEQSTEMLTFIWASRRSGYTHLYLMERRWPKRVCAEEKPEDVSLASMLDAEDVSTVQLTSGPWNVTGDKIWIDEKRQLVYFQANREHPLLRHIYAVSYSSSTRGTLTCLTPFSAATSSDDPQSTPISSSISQPANTLSYMDPAFPLSDSGKYPLSYELCAFDPTSGWGVLSSSSLAMTVGIQLIRIGFSSPPPSATQGRNIAEVPTMTHHAWLRHHYPYAQFLPEDVRVCKPPKVIRFDIEQSTRLDSSGHSELPVACDASGSVYGQQGDPHSTQTWLYGLLFTPDMPTPPNGFPTVHYVYGGPGVQLVQGNHSRSTFLRAALYTHFGYALFLCDCRGSSNRGVEFAAYVKNRLGLVELDDHVAFLRFVAQKTGMIDLSRVAVMGCSYGGYLSLMAAMRYHHVYQAAIACSPVVDWALYDTAYTERYLGLPQDNPTAYWNGSVLRYVTQMPSDKVRLLICHGGLDENVHFAHTSDLVDKLEMYGKPFQLLYYPNSRHGIREYKHVEASSLLMLETLLKPIRHAVEYLQ</sequence>
<dbReference type="InterPro" id="IPR050278">
    <property type="entry name" value="Serine_Prot_S9B/DPPIV"/>
</dbReference>
<proteinExistence type="predicted"/>
<feature type="domain" description="Dipeptidylpeptidase IV N-terminal" evidence="2">
    <location>
        <begin position="173"/>
        <end position="544"/>
    </location>
</feature>
<dbReference type="OrthoDB" id="16520at2759"/>
<dbReference type="PANTHER" id="PTHR11731">
    <property type="entry name" value="PROTEASE FAMILY S9B,C DIPEPTIDYL-PEPTIDASE IV-RELATED"/>
    <property type="match status" value="1"/>
</dbReference>
<accession>A0A8S9YPH8</accession>
<dbReference type="GO" id="GO:0008239">
    <property type="term" value="F:dipeptidyl-peptidase activity"/>
    <property type="evidence" value="ECO:0007669"/>
    <property type="project" value="TreeGrafter"/>
</dbReference>
<dbReference type="InterPro" id="IPR001375">
    <property type="entry name" value="Peptidase_S9_cat"/>
</dbReference>
<dbReference type="InterPro" id="IPR002469">
    <property type="entry name" value="Peptidase_S9B_N"/>
</dbReference>
<dbReference type="Gene3D" id="3.40.50.1820">
    <property type="entry name" value="alpha/beta hydrolase"/>
    <property type="match status" value="1"/>
</dbReference>
<dbReference type="Gene3D" id="2.140.10.30">
    <property type="entry name" value="Dipeptidylpeptidase IV, N-terminal domain"/>
    <property type="match status" value="1"/>
</dbReference>
<evidence type="ECO:0000313" key="3">
    <source>
        <dbReference type="EMBL" id="KAF7256825.1"/>
    </source>
</evidence>
<dbReference type="Proteomes" id="UP000822476">
    <property type="component" value="Unassembled WGS sequence"/>
</dbReference>
<dbReference type="SUPFAM" id="SSF53474">
    <property type="entry name" value="alpha/beta-Hydrolases"/>
    <property type="match status" value="1"/>
</dbReference>
<keyword evidence="4" id="KW-1185">Reference proteome</keyword>
<dbReference type="Pfam" id="PF00930">
    <property type="entry name" value="DPPIV_N"/>
    <property type="match status" value="1"/>
</dbReference>
<evidence type="ECO:0000313" key="4">
    <source>
        <dbReference type="Proteomes" id="UP000822476"/>
    </source>
</evidence>
<dbReference type="PANTHER" id="PTHR11731:SF193">
    <property type="entry name" value="DIPEPTIDYL PEPTIDASE 9"/>
    <property type="match status" value="1"/>
</dbReference>
<name>A0A8S9YPH8_9TREM</name>
<reference evidence="3" key="1">
    <citation type="submission" date="2019-07" db="EMBL/GenBank/DDBJ databases">
        <title>Annotation for the trematode Paragonimus miyazaki's.</title>
        <authorList>
            <person name="Choi Y.-J."/>
        </authorList>
    </citation>
    <scope>NUCLEOTIDE SEQUENCE</scope>
    <source>
        <strain evidence="3">Japan</strain>
    </source>
</reference>
<dbReference type="GO" id="GO:0006508">
    <property type="term" value="P:proteolysis"/>
    <property type="evidence" value="ECO:0007669"/>
    <property type="project" value="InterPro"/>
</dbReference>
<dbReference type="SUPFAM" id="SSF82171">
    <property type="entry name" value="DPP6 N-terminal domain-like"/>
    <property type="match status" value="1"/>
</dbReference>
<gene>
    <name evidence="3" type="ORF">EG68_06119</name>
</gene>
<dbReference type="Pfam" id="PF00326">
    <property type="entry name" value="Peptidase_S9"/>
    <property type="match status" value="1"/>
</dbReference>
<evidence type="ECO:0000259" key="2">
    <source>
        <dbReference type="Pfam" id="PF00930"/>
    </source>
</evidence>
<dbReference type="EMBL" id="JTDE01002825">
    <property type="protein sequence ID" value="KAF7256825.1"/>
    <property type="molecule type" value="Genomic_DNA"/>
</dbReference>
<evidence type="ECO:0008006" key="5">
    <source>
        <dbReference type="Google" id="ProtNLM"/>
    </source>
</evidence>
<dbReference type="AlphaFoldDB" id="A0A8S9YPH8"/>
<organism evidence="3 4">
    <name type="scientific">Paragonimus skrjabini miyazakii</name>
    <dbReference type="NCBI Taxonomy" id="59628"/>
    <lineage>
        <taxon>Eukaryota</taxon>
        <taxon>Metazoa</taxon>
        <taxon>Spiralia</taxon>
        <taxon>Lophotrochozoa</taxon>
        <taxon>Platyhelminthes</taxon>
        <taxon>Trematoda</taxon>
        <taxon>Digenea</taxon>
        <taxon>Plagiorchiida</taxon>
        <taxon>Troglotremata</taxon>
        <taxon>Troglotrematidae</taxon>
        <taxon>Paragonimus</taxon>
    </lineage>
</organism>
<dbReference type="GO" id="GO:0008236">
    <property type="term" value="F:serine-type peptidase activity"/>
    <property type="evidence" value="ECO:0007669"/>
    <property type="project" value="InterPro"/>
</dbReference>
<feature type="domain" description="Peptidase S9 prolyl oligopeptidase catalytic" evidence="1">
    <location>
        <begin position="747"/>
        <end position="932"/>
    </location>
</feature>